<dbReference type="Proteomes" id="UP001194468">
    <property type="component" value="Unassembled WGS sequence"/>
</dbReference>
<keyword evidence="1" id="KW-0677">Repeat</keyword>
<dbReference type="InterPro" id="IPR007122">
    <property type="entry name" value="Villin/Gelsolin"/>
</dbReference>
<dbReference type="Gene3D" id="3.40.20.10">
    <property type="entry name" value="Severin"/>
    <property type="match status" value="2"/>
</dbReference>
<dbReference type="AlphaFoldDB" id="A0AAD4BWI5"/>
<comment type="caution">
    <text evidence="2">The sequence shown here is derived from an EMBL/GenBank/DDBJ whole genome shotgun (WGS) entry which is preliminary data.</text>
</comment>
<dbReference type="EMBL" id="WHUW01000010">
    <property type="protein sequence ID" value="KAF8441565.1"/>
    <property type="molecule type" value="Genomic_DNA"/>
</dbReference>
<evidence type="ECO:0000256" key="1">
    <source>
        <dbReference type="ARBA" id="ARBA00022737"/>
    </source>
</evidence>
<dbReference type="SUPFAM" id="SSF55753">
    <property type="entry name" value="Actin depolymerizing proteins"/>
    <property type="match status" value="1"/>
</dbReference>
<protein>
    <recommendedName>
        <fullName evidence="4">Gelsolin-like domain-containing protein</fullName>
    </recommendedName>
</protein>
<accession>A0AAD4BWI5</accession>
<dbReference type="PANTHER" id="PTHR11977:SF51">
    <property type="entry name" value="PROTEIN FLIGHTLESS-1 HOMOLOG"/>
    <property type="match status" value="1"/>
</dbReference>
<name>A0AAD4BWI5_BOLED</name>
<dbReference type="GO" id="GO:0051015">
    <property type="term" value="F:actin filament binding"/>
    <property type="evidence" value="ECO:0007669"/>
    <property type="project" value="InterPro"/>
</dbReference>
<reference evidence="2" key="1">
    <citation type="submission" date="2019-10" db="EMBL/GenBank/DDBJ databases">
        <authorList>
            <consortium name="DOE Joint Genome Institute"/>
            <person name="Kuo A."/>
            <person name="Miyauchi S."/>
            <person name="Kiss E."/>
            <person name="Drula E."/>
            <person name="Kohler A."/>
            <person name="Sanchez-Garcia M."/>
            <person name="Andreopoulos B."/>
            <person name="Barry K.W."/>
            <person name="Bonito G."/>
            <person name="Buee M."/>
            <person name="Carver A."/>
            <person name="Chen C."/>
            <person name="Cichocki N."/>
            <person name="Clum A."/>
            <person name="Culley D."/>
            <person name="Crous P.W."/>
            <person name="Fauchery L."/>
            <person name="Girlanda M."/>
            <person name="Hayes R."/>
            <person name="Keri Z."/>
            <person name="LaButti K."/>
            <person name="Lipzen A."/>
            <person name="Lombard V."/>
            <person name="Magnuson J."/>
            <person name="Maillard F."/>
            <person name="Morin E."/>
            <person name="Murat C."/>
            <person name="Nolan M."/>
            <person name="Ohm R."/>
            <person name="Pangilinan J."/>
            <person name="Pereira M."/>
            <person name="Perotto S."/>
            <person name="Peter M."/>
            <person name="Riley R."/>
            <person name="Sitrit Y."/>
            <person name="Stielow B."/>
            <person name="Szollosi G."/>
            <person name="Zifcakova L."/>
            <person name="Stursova M."/>
            <person name="Spatafora J.W."/>
            <person name="Tedersoo L."/>
            <person name="Vaario L.-M."/>
            <person name="Yamada A."/>
            <person name="Yan M."/>
            <person name="Wang P."/>
            <person name="Xu J."/>
            <person name="Bruns T."/>
            <person name="Baldrian P."/>
            <person name="Vilgalys R."/>
            <person name="Henrissat B."/>
            <person name="Grigoriev I.V."/>
            <person name="Hibbett D."/>
            <person name="Nagy L.G."/>
            <person name="Martin F.M."/>
        </authorList>
    </citation>
    <scope>NUCLEOTIDE SEQUENCE</scope>
    <source>
        <strain evidence="2">BED1</strain>
    </source>
</reference>
<gene>
    <name evidence="2" type="ORF">L210DRAFT_3398836</name>
</gene>
<dbReference type="InterPro" id="IPR029006">
    <property type="entry name" value="ADF-H/Gelsolin-like_dom_sf"/>
</dbReference>
<keyword evidence="3" id="KW-1185">Reference proteome</keyword>
<evidence type="ECO:0000313" key="3">
    <source>
        <dbReference type="Proteomes" id="UP001194468"/>
    </source>
</evidence>
<dbReference type="SMART" id="SM00262">
    <property type="entry name" value="GEL"/>
    <property type="match status" value="1"/>
</dbReference>
<dbReference type="PANTHER" id="PTHR11977">
    <property type="entry name" value="VILLIN"/>
    <property type="match status" value="1"/>
</dbReference>
<sequence>MVSVEVLSVVHTSAVPVQRNTNVFYDGEVLVIVHRAKSRETGLVATKVWCWKGNKCHFGDKEEMKVGELARRYGTSAVRIFSLREPTELVQVLGGQLAIRQGTRAHWSSENTAMHVVRSNDGHVLIDEMDLNIKSLCSGYSYCITTILDNIYVWHGCGSVAAERTAALRYAQDMATKGTLVKELVEGENDGDEEMFWMVVGDSESYAKADYWKWRHSIVPSEPRCWLVDITNLETPIRPVPTVFAETIQQESVYIIDCFWEFFVLVGKDARAKRSDITLGINTAMAMAPLVAAWKPFSPTIHVLILPTQLPLDMQHAFRNLDELTLNGGFVPDHMNILSTQEAIEHLRTSSWDRSALRDHTMLPLGLDSSHVPSS</sequence>
<evidence type="ECO:0000313" key="2">
    <source>
        <dbReference type="EMBL" id="KAF8441565.1"/>
    </source>
</evidence>
<organism evidence="2 3">
    <name type="scientific">Boletus edulis BED1</name>
    <dbReference type="NCBI Taxonomy" id="1328754"/>
    <lineage>
        <taxon>Eukaryota</taxon>
        <taxon>Fungi</taxon>
        <taxon>Dikarya</taxon>
        <taxon>Basidiomycota</taxon>
        <taxon>Agaricomycotina</taxon>
        <taxon>Agaricomycetes</taxon>
        <taxon>Agaricomycetidae</taxon>
        <taxon>Boletales</taxon>
        <taxon>Boletineae</taxon>
        <taxon>Boletaceae</taxon>
        <taxon>Boletoideae</taxon>
        <taxon>Boletus</taxon>
    </lineage>
</organism>
<reference evidence="2" key="2">
    <citation type="journal article" date="2020" name="Nat. Commun.">
        <title>Large-scale genome sequencing of mycorrhizal fungi provides insights into the early evolution of symbiotic traits.</title>
        <authorList>
            <person name="Miyauchi S."/>
            <person name="Kiss E."/>
            <person name="Kuo A."/>
            <person name="Drula E."/>
            <person name="Kohler A."/>
            <person name="Sanchez-Garcia M."/>
            <person name="Morin E."/>
            <person name="Andreopoulos B."/>
            <person name="Barry K.W."/>
            <person name="Bonito G."/>
            <person name="Buee M."/>
            <person name="Carver A."/>
            <person name="Chen C."/>
            <person name="Cichocki N."/>
            <person name="Clum A."/>
            <person name="Culley D."/>
            <person name="Crous P.W."/>
            <person name="Fauchery L."/>
            <person name="Girlanda M."/>
            <person name="Hayes R.D."/>
            <person name="Keri Z."/>
            <person name="LaButti K."/>
            <person name="Lipzen A."/>
            <person name="Lombard V."/>
            <person name="Magnuson J."/>
            <person name="Maillard F."/>
            <person name="Murat C."/>
            <person name="Nolan M."/>
            <person name="Ohm R.A."/>
            <person name="Pangilinan J."/>
            <person name="Pereira M.F."/>
            <person name="Perotto S."/>
            <person name="Peter M."/>
            <person name="Pfister S."/>
            <person name="Riley R."/>
            <person name="Sitrit Y."/>
            <person name="Stielow J.B."/>
            <person name="Szollosi G."/>
            <person name="Zifcakova L."/>
            <person name="Stursova M."/>
            <person name="Spatafora J.W."/>
            <person name="Tedersoo L."/>
            <person name="Vaario L.M."/>
            <person name="Yamada A."/>
            <person name="Yan M."/>
            <person name="Wang P."/>
            <person name="Xu J."/>
            <person name="Bruns T."/>
            <person name="Baldrian P."/>
            <person name="Vilgalys R."/>
            <person name="Dunand C."/>
            <person name="Henrissat B."/>
            <person name="Grigoriev I.V."/>
            <person name="Hibbett D."/>
            <person name="Nagy L.G."/>
            <person name="Martin F.M."/>
        </authorList>
    </citation>
    <scope>NUCLEOTIDE SEQUENCE</scope>
    <source>
        <strain evidence="2">BED1</strain>
    </source>
</reference>
<proteinExistence type="predicted"/>
<evidence type="ECO:0008006" key="4">
    <source>
        <dbReference type="Google" id="ProtNLM"/>
    </source>
</evidence>